<dbReference type="Pfam" id="PF22062">
    <property type="entry name" value="OB_DPOA2"/>
    <property type="match status" value="1"/>
</dbReference>
<evidence type="ECO:0000259" key="9">
    <source>
        <dbReference type="Pfam" id="PF08418"/>
    </source>
</evidence>
<dbReference type="InterPro" id="IPR043034">
    <property type="entry name" value="DNA_pol_alpha_B_N_sf"/>
</dbReference>
<dbReference type="Pfam" id="PF04042">
    <property type="entry name" value="DNA_pol_E_B"/>
    <property type="match status" value="1"/>
</dbReference>
<evidence type="ECO:0000259" key="8">
    <source>
        <dbReference type="Pfam" id="PF04042"/>
    </source>
</evidence>
<dbReference type="InterPro" id="IPR007185">
    <property type="entry name" value="DNA_pol_a/d/e_bsu"/>
</dbReference>
<dbReference type="Proteomes" id="UP000027361">
    <property type="component" value="Unassembled WGS sequence"/>
</dbReference>
<reference evidence="11 12" key="1">
    <citation type="submission" date="2014-05" db="EMBL/GenBank/DDBJ databases">
        <title>Draft genome sequence of a rare smut relative, Tilletiaria anomala UBC 951.</title>
        <authorList>
            <consortium name="DOE Joint Genome Institute"/>
            <person name="Toome M."/>
            <person name="Kuo A."/>
            <person name="Henrissat B."/>
            <person name="Lipzen A."/>
            <person name="Tritt A."/>
            <person name="Yoshinaga Y."/>
            <person name="Zane M."/>
            <person name="Barry K."/>
            <person name="Grigoriev I.V."/>
            <person name="Spatafora J.W."/>
            <person name="Aimea M.C."/>
        </authorList>
    </citation>
    <scope>NUCLEOTIDE SEQUENCE [LARGE SCALE GENOMIC DNA]</scope>
    <source>
        <strain evidence="11 12">UBC 951</strain>
    </source>
</reference>
<dbReference type="InParanoid" id="A0A066VPW9"/>
<evidence type="ECO:0000256" key="4">
    <source>
        <dbReference type="ARBA" id="ARBA00022705"/>
    </source>
</evidence>
<feature type="domain" description="DNA polymerase alpha subunit B OB" evidence="10">
    <location>
        <begin position="290"/>
        <end position="380"/>
    </location>
</feature>
<feature type="domain" description="DNA polymerase alpha subunit B N-terminal" evidence="9">
    <location>
        <begin position="17"/>
        <end position="76"/>
    </location>
</feature>
<dbReference type="PANTHER" id="PTHR23061:SF12">
    <property type="entry name" value="DNA POLYMERASE ALPHA SUBUNIT B"/>
    <property type="match status" value="1"/>
</dbReference>
<gene>
    <name evidence="11" type="ORF">K437DRAFT_257937</name>
</gene>
<dbReference type="InterPro" id="IPR016722">
    <property type="entry name" value="DNA_pol_alpha_bsu"/>
</dbReference>
<comment type="caution">
    <text evidence="11">The sequence shown here is derived from an EMBL/GenBank/DDBJ whole genome shotgun (WGS) entry which is preliminary data.</text>
</comment>
<evidence type="ECO:0000313" key="11">
    <source>
        <dbReference type="EMBL" id="KDN42303.1"/>
    </source>
</evidence>
<dbReference type="Pfam" id="PF08418">
    <property type="entry name" value="Pol_alpha_B_N"/>
    <property type="match status" value="1"/>
</dbReference>
<proteinExistence type="inferred from homology"/>
<evidence type="ECO:0000256" key="6">
    <source>
        <dbReference type="PIRNR" id="PIRNR018300"/>
    </source>
</evidence>
<keyword evidence="5 6" id="KW-0539">Nucleus</keyword>
<dbReference type="EMBL" id="JMSN01000071">
    <property type="protein sequence ID" value="KDN42303.1"/>
    <property type="molecule type" value="Genomic_DNA"/>
</dbReference>
<dbReference type="InterPro" id="IPR054300">
    <property type="entry name" value="OB_DPOA2"/>
</dbReference>
<dbReference type="GO" id="GO:0003677">
    <property type="term" value="F:DNA binding"/>
    <property type="evidence" value="ECO:0007669"/>
    <property type="project" value="InterPro"/>
</dbReference>
<dbReference type="Gene3D" id="3.60.21.60">
    <property type="match status" value="2"/>
</dbReference>
<name>A0A066VPW9_TILAU</name>
<evidence type="ECO:0000256" key="7">
    <source>
        <dbReference type="SAM" id="MobiDB-lite"/>
    </source>
</evidence>
<dbReference type="GO" id="GO:0006270">
    <property type="term" value="P:DNA replication initiation"/>
    <property type="evidence" value="ECO:0007669"/>
    <property type="project" value="TreeGrafter"/>
</dbReference>
<dbReference type="OrthoDB" id="336885at2759"/>
<evidence type="ECO:0000256" key="5">
    <source>
        <dbReference type="ARBA" id="ARBA00023242"/>
    </source>
</evidence>
<evidence type="ECO:0000259" key="10">
    <source>
        <dbReference type="Pfam" id="PF22062"/>
    </source>
</evidence>
<evidence type="ECO:0000256" key="3">
    <source>
        <dbReference type="ARBA" id="ARBA00018596"/>
    </source>
</evidence>
<comment type="function">
    <text evidence="6">Accessory subunit of the DNA polymerase alpha complex (also known as the alpha DNA polymerase-primase complex) which plays an essential role in the initiation of DNA synthesis.</text>
</comment>
<dbReference type="GO" id="GO:0005658">
    <property type="term" value="C:alpha DNA polymerase:primase complex"/>
    <property type="evidence" value="ECO:0007669"/>
    <property type="project" value="TreeGrafter"/>
</dbReference>
<evidence type="ECO:0000256" key="2">
    <source>
        <dbReference type="ARBA" id="ARBA00007299"/>
    </source>
</evidence>
<dbReference type="Gene3D" id="1.10.8.530">
    <property type="entry name" value="DNA polymerase alpha-primase, subunit B, N-terminal domain"/>
    <property type="match status" value="1"/>
</dbReference>
<accession>A0A066VPW9</accession>
<keyword evidence="12" id="KW-1185">Reference proteome</keyword>
<organism evidence="11 12">
    <name type="scientific">Tilletiaria anomala (strain ATCC 24038 / CBS 436.72 / UBC 951)</name>
    <dbReference type="NCBI Taxonomy" id="1037660"/>
    <lineage>
        <taxon>Eukaryota</taxon>
        <taxon>Fungi</taxon>
        <taxon>Dikarya</taxon>
        <taxon>Basidiomycota</taxon>
        <taxon>Ustilaginomycotina</taxon>
        <taxon>Exobasidiomycetes</taxon>
        <taxon>Georgefischeriales</taxon>
        <taxon>Tilletiariaceae</taxon>
        <taxon>Tilletiaria</taxon>
    </lineage>
</organism>
<keyword evidence="4 6" id="KW-0235">DNA replication</keyword>
<dbReference type="InterPro" id="IPR013627">
    <property type="entry name" value="Pol_alpha_B_N"/>
</dbReference>
<dbReference type="RefSeq" id="XP_013242012.1">
    <property type="nucleotide sequence ID" value="XM_013386558.1"/>
</dbReference>
<evidence type="ECO:0000313" key="12">
    <source>
        <dbReference type="Proteomes" id="UP000027361"/>
    </source>
</evidence>
<evidence type="ECO:0000256" key="1">
    <source>
        <dbReference type="ARBA" id="ARBA00004123"/>
    </source>
</evidence>
<dbReference type="STRING" id="1037660.A0A066VPW9"/>
<comment type="similarity">
    <text evidence="2 6">Belongs to the DNA polymerase alpha subunit B family.</text>
</comment>
<comment type="subcellular location">
    <subcellularLocation>
        <location evidence="1 6">Nucleus</location>
    </subcellularLocation>
</comment>
<dbReference type="PIRSF" id="PIRSF018300">
    <property type="entry name" value="DNA_pol_alph_2"/>
    <property type="match status" value="1"/>
</dbReference>
<dbReference type="GeneID" id="25264828"/>
<protein>
    <recommendedName>
        <fullName evidence="3 6">DNA polymerase alpha subunit B</fullName>
    </recommendedName>
</protein>
<feature type="region of interest" description="Disordered" evidence="7">
    <location>
        <begin position="82"/>
        <end position="187"/>
    </location>
</feature>
<dbReference type="FunCoup" id="A0A066VPW9">
    <property type="interactions" value="148"/>
</dbReference>
<dbReference type="HOGENOM" id="CLU_014923_2_0_1"/>
<dbReference type="AlphaFoldDB" id="A0A066VPW9"/>
<dbReference type="PANTHER" id="PTHR23061">
    <property type="entry name" value="DNA POLYMERASE 2 ALPHA 70 KDA SUBUNIT"/>
    <property type="match status" value="1"/>
</dbReference>
<feature type="domain" description="DNA polymerase alpha/delta/epsilon subunit B" evidence="8">
    <location>
        <begin position="469"/>
        <end position="702"/>
    </location>
</feature>
<sequence>MSTAGMRVKLDIKKQFHKQLEGLPSKREMDAVLDEALSICQKWAISPEDLYFQWEAYSMDHDDAALSSENMRSLRRVVEQRQLAKAQATPRAGAPGAKSAKNGLLSTGKKARASFGSLLGGDPTSGSPRTDPITPSRPPSHTYGSTHHRVSSSGGSSKHDTSKTPLASRENLVKRSTILPQSKQGQERMDIDMDDRYDLGDKSADIRGATLRREHASLESQAIEVEGIKAAADDRHHHLPFQVIDTLNAHLDTHVDPAVRKGKVFLGMSIEPEKWAYRYMFEQKRAYTAALDERIDRMADVIEEFYELGPNPFGDPTVPSQDDIYVVGRICPAVPPPVEVASVMETARWAKTGVPKLSEAGVVLETSKKMGDGERVSLMFEADCKVRRSPPAPGAKFGDEDDGLLRTDRFGIFPGMLVGLKGRNGTGDAFSVQEVLLPPRLPEGTEEMRQLEKFQYSTKSMNGQPMKMMVAAGPFTSDSDLTFGPLEAIIQQALRDTPDILILLGPFLSRYHPILQSGHVDEFPEDIFRKRVSDRLDELLKATKGSGLRIALVPSTKDIVSAHAAFPQPMFEHNSKSDTSLGMFDKRTSLPDDKRLFRLPNPCAVWINECFVGLSTADVLRDVRSEEMVIQVEDIKSSNAFETATPDPLLRVCGHIISQRCFYPLYPSSPASNPPLPLDISHAHLADFVTVTPDILILPSVLNPCSKLLDPTICVNPGAAGGRKGDRGGTVAMVTIRPQQDLREIIEQAKCAGQSERDRIGYDIPGRTRVDILKL</sequence>